<comment type="catalytic activity">
    <reaction evidence="6">
        <text>L-lysyl-tRNA(Lys) + a 1,2-diacyl-sn-glycero-3-phospho-(1'-sn-glycerol) = a 1,2-diacyl-sn-glycero-3-phospho-1'-(3'-O-L-lysyl)-sn-glycerol + tRNA(Lys)</text>
        <dbReference type="Rhea" id="RHEA:10668"/>
        <dbReference type="Rhea" id="RHEA-COMP:9696"/>
        <dbReference type="Rhea" id="RHEA-COMP:9697"/>
        <dbReference type="ChEBI" id="CHEBI:64716"/>
        <dbReference type="ChEBI" id="CHEBI:75792"/>
        <dbReference type="ChEBI" id="CHEBI:78442"/>
        <dbReference type="ChEBI" id="CHEBI:78529"/>
        <dbReference type="EC" id="2.3.2.3"/>
    </reaction>
</comment>
<organism evidence="7 8">
    <name type="scientific">Lachnoclostridium phytofermentans</name>
    <dbReference type="NCBI Taxonomy" id="66219"/>
    <lineage>
        <taxon>Bacteria</taxon>
        <taxon>Bacillati</taxon>
        <taxon>Bacillota</taxon>
        <taxon>Clostridia</taxon>
        <taxon>Lachnospirales</taxon>
        <taxon>Lachnospiraceae</taxon>
    </lineage>
</organism>
<accession>A0A3D2X9W1</accession>
<comment type="function">
    <text evidence="6">Catalyzes the transfer of a lysyl group from L-lysyl-tRNA(Lys) to membrane-bound phosphatidylglycerol (PG), which produces lysylphosphatidylglycerol (LPG), a major component of the bacterial membrane with a positive net charge. LPG synthesis contributes to bacterial virulence as it is involved in the resistance mechanism against cationic antimicrobial peptides (CAMP) produces by the host's immune system (defensins, cathelicidins) and by the competing microorganisms.</text>
</comment>
<name>A0A3D2X9W1_9FIRM</name>
<evidence type="ECO:0000256" key="6">
    <source>
        <dbReference type="RuleBase" id="RU363042"/>
    </source>
</evidence>
<evidence type="ECO:0000313" key="7">
    <source>
        <dbReference type="EMBL" id="HCL03776.1"/>
    </source>
</evidence>
<dbReference type="GO" id="GO:0050071">
    <property type="term" value="F:phosphatidylglycerol lysyltransferase activity"/>
    <property type="evidence" value="ECO:0007669"/>
    <property type="project" value="UniProtKB-EC"/>
</dbReference>
<feature type="transmembrane region" description="Helical" evidence="6">
    <location>
        <begin position="298"/>
        <end position="316"/>
    </location>
</feature>
<evidence type="ECO:0000256" key="5">
    <source>
        <dbReference type="ARBA" id="ARBA00023136"/>
    </source>
</evidence>
<gene>
    <name evidence="6" type="primary">mprF</name>
    <name evidence="7" type="ORF">DHW61_15455</name>
</gene>
<keyword evidence="3 6" id="KW-0812">Transmembrane</keyword>
<keyword evidence="5 6" id="KW-0472">Membrane</keyword>
<protein>
    <recommendedName>
        <fullName evidence="6">Phosphatidylglycerol lysyltransferase</fullName>
        <ecNumber evidence="6">2.3.2.3</ecNumber>
    </recommendedName>
    <alternativeName>
        <fullName evidence="6">Lysylphosphatidylglycerol synthase</fullName>
    </alternativeName>
</protein>
<feature type="transmembrane region" description="Helical" evidence="6">
    <location>
        <begin position="268"/>
        <end position="286"/>
    </location>
</feature>
<reference evidence="7 8" key="1">
    <citation type="journal article" date="2018" name="Nat. Biotechnol.">
        <title>A standardized bacterial taxonomy based on genome phylogeny substantially revises the tree of life.</title>
        <authorList>
            <person name="Parks D.H."/>
            <person name="Chuvochina M."/>
            <person name="Waite D.W."/>
            <person name="Rinke C."/>
            <person name="Skarshewski A."/>
            <person name="Chaumeil P.A."/>
            <person name="Hugenholtz P."/>
        </authorList>
    </citation>
    <scope>NUCLEOTIDE SEQUENCE [LARGE SCALE GENOMIC DNA]</scope>
    <source>
        <strain evidence="7">UBA11728</strain>
    </source>
</reference>
<dbReference type="GO" id="GO:0006629">
    <property type="term" value="P:lipid metabolic process"/>
    <property type="evidence" value="ECO:0007669"/>
    <property type="project" value="UniProtKB-KW"/>
</dbReference>
<comment type="subcellular location">
    <subcellularLocation>
        <location evidence="1 6">Cell membrane</location>
        <topology evidence="1 6">Multi-pass membrane protein</topology>
    </subcellularLocation>
</comment>
<keyword evidence="6" id="KW-0808">Transferase</keyword>
<dbReference type="AlphaFoldDB" id="A0A3D2X9W1"/>
<keyword evidence="4 6" id="KW-1133">Transmembrane helix</keyword>
<evidence type="ECO:0000256" key="3">
    <source>
        <dbReference type="ARBA" id="ARBA00022692"/>
    </source>
</evidence>
<feature type="transmembrane region" description="Helical" evidence="6">
    <location>
        <begin position="81"/>
        <end position="100"/>
    </location>
</feature>
<feature type="transmembrane region" description="Helical" evidence="6">
    <location>
        <begin position="121"/>
        <end position="149"/>
    </location>
</feature>
<keyword evidence="2" id="KW-1003">Cell membrane</keyword>
<dbReference type="InterPro" id="IPR022791">
    <property type="entry name" value="L-PG_synthase/AglD"/>
</dbReference>
<proteinExistence type="inferred from homology"/>
<dbReference type="EC" id="2.3.2.3" evidence="6"/>
<dbReference type="PANTHER" id="PTHR37693:SF1">
    <property type="entry name" value="INTEGRAL MEMBRANE PROTEIN"/>
    <property type="match status" value="1"/>
</dbReference>
<evidence type="ECO:0000313" key="8">
    <source>
        <dbReference type="Proteomes" id="UP000262969"/>
    </source>
</evidence>
<dbReference type="GO" id="GO:0005886">
    <property type="term" value="C:plasma membrane"/>
    <property type="evidence" value="ECO:0007669"/>
    <property type="project" value="UniProtKB-SubCell"/>
</dbReference>
<comment type="similarity">
    <text evidence="6">Belongs to the LPG synthase family.</text>
</comment>
<dbReference type="Pfam" id="PF03706">
    <property type="entry name" value="LPG_synthase_TM"/>
    <property type="match status" value="1"/>
</dbReference>
<feature type="transmembrane region" description="Helical" evidence="6">
    <location>
        <begin position="161"/>
        <end position="184"/>
    </location>
</feature>
<evidence type="ECO:0000256" key="1">
    <source>
        <dbReference type="ARBA" id="ARBA00004651"/>
    </source>
</evidence>
<keyword evidence="6" id="KW-0443">Lipid metabolism</keyword>
<dbReference type="NCBIfam" id="TIGR00374">
    <property type="entry name" value="flippase-like domain"/>
    <property type="match status" value="1"/>
</dbReference>
<feature type="transmembrane region" description="Helical" evidence="6">
    <location>
        <begin position="322"/>
        <end position="340"/>
    </location>
</feature>
<dbReference type="GO" id="GO:0046677">
    <property type="term" value="P:response to antibiotic"/>
    <property type="evidence" value="ECO:0007669"/>
    <property type="project" value="UniProtKB-KW"/>
</dbReference>
<dbReference type="Proteomes" id="UP000262969">
    <property type="component" value="Unassembled WGS sequence"/>
</dbReference>
<keyword evidence="6" id="KW-0046">Antibiotic resistance</keyword>
<feature type="transmembrane region" description="Helical" evidence="6">
    <location>
        <begin position="13"/>
        <end position="32"/>
    </location>
</feature>
<evidence type="ECO:0000256" key="2">
    <source>
        <dbReference type="ARBA" id="ARBA00022475"/>
    </source>
</evidence>
<evidence type="ECO:0000256" key="4">
    <source>
        <dbReference type="ARBA" id="ARBA00022989"/>
    </source>
</evidence>
<comment type="caution">
    <text evidence="7">The sequence shown here is derived from an EMBL/GenBank/DDBJ whole genome shotgun (WGS) entry which is preliminary data.</text>
</comment>
<dbReference type="EMBL" id="DPVV01000512">
    <property type="protein sequence ID" value="HCL03776.1"/>
    <property type="molecule type" value="Genomic_DNA"/>
</dbReference>
<sequence length="359" mass="40233">MGVVSLPKKYVKYVVNIGFLFAIFLTTFYLVFKDQELNAVLDSIHRAKNGYIILGIILSLLFVSSESVIIQYLMYTVKEKVSFLHCLKYSFVGFFFSAITPSASGGQPMQVISMSRDGINMAVSTVVLMIVTAAYKTVLIILCLIAAIFEWNYISIHASNIWFLILFGVIANVGFVLFLVIAVFKQSFVTKIVGKTILWLGKHRIIKNREKWLRKALKTLKKYDKSADYIKGNKKVLFHVFIITLLQRICLFSVTYIIYLAFGLRGASAFQIIALQTIIALAVDSLPLPGGMGASESSFLVIFLTIFGEEFVLPGMLLSRGITYYALLIISALVTAFGSLKQKRKKNLENGGKLYDRIL</sequence>
<dbReference type="PANTHER" id="PTHR37693">
    <property type="entry name" value="PHOSPHATIDYLGLYCEROL LYSYLTRANSFERASE"/>
    <property type="match status" value="1"/>
</dbReference>
<feature type="transmembrane region" description="Helical" evidence="6">
    <location>
        <begin position="236"/>
        <end position="262"/>
    </location>
</feature>
<feature type="transmembrane region" description="Helical" evidence="6">
    <location>
        <begin position="52"/>
        <end position="75"/>
    </location>
</feature>